<proteinExistence type="predicted"/>
<organism evidence="1 2">
    <name type="scientific">Pyrenophora tritici-repentis</name>
    <dbReference type="NCBI Taxonomy" id="45151"/>
    <lineage>
        <taxon>Eukaryota</taxon>
        <taxon>Fungi</taxon>
        <taxon>Dikarya</taxon>
        <taxon>Ascomycota</taxon>
        <taxon>Pezizomycotina</taxon>
        <taxon>Dothideomycetes</taxon>
        <taxon>Pleosporomycetidae</taxon>
        <taxon>Pleosporales</taxon>
        <taxon>Pleosporineae</taxon>
        <taxon>Pleosporaceae</taxon>
        <taxon>Pyrenophora</taxon>
    </lineage>
</organism>
<dbReference type="OrthoDB" id="37659at2759"/>
<dbReference type="AlphaFoldDB" id="A0A922N8H3"/>
<dbReference type="Proteomes" id="UP000249757">
    <property type="component" value="Unassembled WGS sequence"/>
</dbReference>
<sequence length="125" mass="14424">MSTPTVAVARYAPIDIRGPCHWAIYISGGNLRKVMLQIHDDKGGAGYFIAPPMYDKEPQKSPHHYESIVAGTFLEENYEKVFETIKSTPVDNWVFEALKRLSEKRYLQWKDGAKENISKKREEKH</sequence>
<accession>A0A922N8H3</accession>
<evidence type="ECO:0000313" key="1">
    <source>
        <dbReference type="EMBL" id="KAI1509529.1"/>
    </source>
</evidence>
<keyword evidence="2" id="KW-1185">Reference proteome</keyword>
<evidence type="ECO:0000313" key="2">
    <source>
        <dbReference type="Proteomes" id="UP000249757"/>
    </source>
</evidence>
<name>A0A922N8H3_9PLEO</name>
<comment type="caution">
    <text evidence="1">The sequence shown here is derived from an EMBL/GenBank/DDBJ whole genome shotgun (WGS) entry which is preliminary data.</text>
</comment>
<protein>
    <submittedName>
        <fullName evidence="1">Uncharacterized protein</fullName>
    </submittedName>
</protein>
<dbReference type="EMBL" id="NRDI02000020">
    <property type="protein sequence ID" value="KAI1509529.1"/>
    <property type="molecule type" value="Genomic_DNA"/>
</dbReference>
<reference evidence="2" key="1">
    <citation type="journal article" date="2022" name="Microb. Genom.">
        <title>A global pangenome for the wheat fungal pathogen Pyrenophora tritici-repentis and prediction of effector protein structural homology.</title>
        <authorList>
            <person name="Moolhuijzen P.M."/>
            <person name="See P.T."/>
            <person name="Shi G."/>
            <person name="Powell H.R."/>
            <person name="Cockram J."/>
            <person name="Jorgensen L.N."/>
            <person name="Benslimane H."/>
            <person name="Strelkov S.E."/>
            <person name="Turner J."/>
            <person name="Liu Z."/>
            <person name="Moffat C.S."/>
        </authorList>
    </citation>
    <scope>NUCLEOTIDE SEQUENCE [LARGE SCALE GENOMIC DNA]</scope>
</reference>
<gene>
    <name evidence="1" type="ORF">Ptr86124_011609</name>
</gene>